<evidence type="ECO:0000259" key="7">
    <source>
        <dbReference type="PROSITE" id="PS51384"/>
    </source>
</evidence>
<feature type="transmembrane region" description="Helical" evidence="6">
    <location>
        <begin position="486"/>
        <end position="506"/>
    </location>
</feature>
<dbReference type="Gene3D" id="3.40.50.80">
    <property type="entry name" value="Nucleotide-binding domain of ferredoxin-NADP reductase (FNR) module"/>
    <property type="match status" value="1"/>
</dbReference>
<reference evidence="8" key="1">
    <citation type="journal article" date="2011" name="PLoS Biol.">
        <title>Gene gain and loss during evolution of obligate parasitism in the white rust pathogen of Arabidopsis thaliana.</title>
        <authorList>
            <person name="Kemen E."/>
            <person name="Gardiner A."/>
            <person name="Schultz-Larsen T."/>
            <person name="Kemen A.C."/>
            <person name="Balmuth A.L."/>
            <person name="Robert-Seilaniantz A."/>
            <person name="Bailey K."/>
            <person name="Holub E."/>
            <person name="Studholme D.J."/>
            <person name="Maclean D."/>
            <person name="Jones J.D."/>
        </authorList>
    </citation>
    <scope>NUCLEOTIDE SEQUENCE</scope>
</reference>
<feature type="domain" description="FAD-binding FR-type" evidence="7">
    <location>
        <begin position="383"/>
        <end position="486"/>
    </location>
</feature>
<evidence type="ECO:0000256" key="1">
    <source>
        <dbReference type="ARBA" id="ARBA00004141"/>
    </source>
</evidence>
<comment type="subcellular location">
    <subcellularLocation>
        <location evidence="1">Membrane</location>
        <topology evidence="1">Multi-pass membrane protein</topology>
    </subcellularLocation>
</comment>
<feature type="transmembrane region" description="Helical" evidence="6">
    <location>
        <begin position="622"/>
        <end position="644"/>
    </location>
</feature>
<dbReference type="InterPro" id="IPR050369">
    <property type="entry name" value="RBOH/FRE"/>
</dbReference>
<dbReference type="Gene3D" id="2.40.30.10">
    <property type="entry name" value="Translation factors"/>
    <property type="match status" value="1"/>
</dbReference>
<keyword evidence="5 6" id="KW-0472">Membrane</keyword>
<dbReference type="SUPFAM" id="SSF63380">
    <property type="entry name" value="Riboflavin synthase domain-like"/>
    <property type="match status" value="1"/>
</dbReference>
<dbReference type="Pfam" id="PF01794">
    <property type="entry name" value="Ferric_reduct"/>
    <property type="match status" value="1"/>
</dbReference>
<feature type="transmembrane region" description="Helical" evidence="6">
    <location>
        <begin position="313"/>
        <end position="330"/>
    </location>
</feature>
<organism evidence="8">
    <name type="scientific">Albugo laibachii Nc14</name>
    <dbReference type="NCBI Taxonomy" id="890382"/>
    <lineage>
        <taxon>Eukaryota</taxon>
        <taxon>Sar</taxon>
        <taxon>Stramenopiles</taxon>
        <taxon>Oomycota</taxon>
        <taxon>Peronosporomycetes</taxon>
        <taxon>Albuginales</taxon>
        <taxon>Albuginaceae</taxon>
        <taxon>Albugo</taxon>
    </lineage>
</organism>
<dbReference type="PROSITE" id="PS51384">
    <property type="entry name" value="FAD_FR"/>
    <property type="match status" value="1"/>
</dbReference>
<dbReference type="SFLD" id="SFLDS00052">
    <property type="entry name" value="Ferric_Reductase_Domain"/>
    <property type="match status" value="1"/>
</dbReference>
<dbReference type="InterPro" id="IPR013130">
    <property type="entry name" value="Fe3_Rdtase_TM_dom"/>
</dbReference>
<feature type="transmembrane region" description="Helical" evidence="6">
    <location>
        <begin position="228"/>
        <end position="244"/>
    </location>
</feature>
<dbReference type="AlphaFoldDB" id="F0W6Z4"/>
<accession>F0W6Z4</accession>
<feature type="transmembrane region" description="Helical" evidence="6">
    <location>
        <begin position="76"/>
        <end position="95"/>
    </location>
</feature>
<feature type="transmembrane region" description="Helical" evidence="6">
    <location>
        <begin position="188"/>
        <end position="208"/>
    </location>
</feature>
<feature type="transmembrane region" description="Helical" evidence="6">
    <location>
        <begin position="342"/>
        <end position="361"/>
    </location>
</feature>
<evidence type="ECO:0000256" key="6">
    <source>
        <dbReference type="SAM" id="Phobius"/>
    </source>
</evidence>
<feature type="transmembrane region" description="Helical" evidence="6">
    <location>
        <begin position="265"/>
        <end position="287"/>
    </location>
</feature>
<feature type="transmembrane region" description="Helical" evidence="6">
    <location>
        <begin position="594"/>
        <end position="616"/>
    </location>
</feature>
<evidence type="ECO:0000256" key="5">
    <source>
        <dbReference type="ARBA" id="ARBA00023136"/>
    </source>
</evidence>
<evidence type="ECO:0000256" key="2">
    <source>
        <dbReference type="ARBA" id="ARBA00022692"/>
    </source>
</evidence>
<dbReference type="InterPro" id="IPR039261">
    <property type="entry name" value="FNR_nucleotide-bd"/>
</dbReference>
<reference evidence="8" key="2">
    <citation type="submission" date="2011-02" db="EMBL/GenBank/DDBJ databases">
        <authorList>
            <person name="MacLean D."/>
        </authorList>
    </citation>
    <scope>NUCLEOTIDE SEQUENCE</scope>
</reference>
<dbReference type="EMBL" id="FR824072">
    <property type="protein sequence ID" value="CCA16889.1"/>
    <property type="molecule type" value="Genomic_DNA"/>
</dbReference>
<dbReference type="PANTHER" id="PTHR11972:SF193">
    <property type="entry name" value="FAD-BINDING FR-TYPE DOMAIN-CONTAINING PROTEIN"/>
    <property type="match status" value="1"/>
</dbReference>
<dbReference type="GO" id="GO:0005886">
    <property type="term" value="C:plasma membrane"/>
    <property type="evidence" value="ECO:0007669"/>
    <property type="project" value="TreeGrafter"/>
</dbReference>
<dbReference type="GO" id="GO:0016491">
    <property type="term" value="F:oxidoreductase activity"/>
    <property type="evidence" value="ECO:0007669"/>
    <property type="project" value="UniProtKB-KW"/>
</dbReference>
<protein>
    <submittedName>
        <fullName evidence="8">Uncharacterized protein AlNc14C27G2627</fullName>
    </submittedName>
</protein>
<gene>
    <name evidence="8" type="primary">AlNc14C27G2627</name>
    <name evidence="8" type="ORF">ALNC14_030320</name>
</gene>
<dbReference type="HOGENOM" id="CLU_379670_0_0_1"/>
<dbReference type="InterPro" id="IPR013112">
    <property type="entry name" value="FAD-bd_8"/>
</dbReference>
<dbReference type="InterPro" id="IPR017927">
    <property type="entry name" value="FAD-bd_FR_type"/>
</dbReference>
<dbReference type="InterPro" id="IPR017938">
    <property type="entry name" value="Riboflavin_synthase-like_b-brl"/>
</dbReference>
<dbReference type="PANTHER" id="PTHR11972">
    <property type="entry name" value="NADPH OXIDASE"/>
    <property type="match status" value="1"/>
</dbReference>
<evidence type="ECO:0000256" key="3">
    <source>
        <dbReference type="ARBA" id="ARBA00022989"/>
    </source>
</evidence>
<dbReference type="Pfam" id="PF08022">
    <property type="entry name" value="FAD_binding_8"/>
    <property type="match status" value="1"/>
</dbReference>
<proteinExistence type="predicted"/>
<sequence length="730" mass="84374">MEKRKRDGARPNSTDLDNIHNSKDEIFVWISDNLPTETHTNDLVQTDSVYKPSVQYFNTLYRCLFSLIRNFSTGKCFNTLLSLFFGFFFYIPWFWCYQLLSYFIKTVYSPQDTAVDSYIVFFALWVPFVFCGIVFYWQQLTLSPRIERLSIPFLPQIVSNVTTYYQNAPKLQEIFNNRLNSQWDSNDWLMACVMAILHINCHFGNLWIDYQNGKLEKSGLLKCSARAYGSNALYSMILCIALVSRESFLHQILQISAEKSSRYHIWCGTTFVVFVSLHSFLYLALWLHQQELLSKLVPCQNCSIKSQYRTLRNLYGLLALIVLFGIAINSRQFIRRRYFRRFVAIHSMNAILIVLLCLHYRPATFWLAPAGTLYVLYRSISLVRRGTCDVVTCQLLSNSTLSLVFRYNSKNGQFKSGQHVYIRIDKIQKNWHPFSIASCPLGSENDTIQLIMSIHGAFTLQMMRLARSGMLSSVTVDGFYGSEIEVHPHMMFFAGGTGMVPFLSFLRKMEYLAERQARDTLPKSLFIVWASRDLNLLLEFTRLLKRIKELTQCDTDISVHCTRRDSSKKMYVTSQKVPGSITFPRVFISSRHRLLMFSSMSFLSMLTVGIVCAIEFDSWWMKQFAVLLSAVFALIAGSLIPYFTNGDHSVPSAMDPFKLNITESIETMEVTYGRPHWPSIVRRIQSRMEKYDSIEIIDAFICGPEGFYQDVLSSVQSTLPIRFHAKSFAV</sequence>
<dbReference type="SUPFAM" id="SSF52343">
    <property type="entry name" value="Ferredoxin reductase-like, C-terminal NADP-linked domain"/>
    <property type="match status" value="1"/>
</dbReference>
<dbReference type="CDD" id="cd06186">
    <property type="entry name" value="NOX_Duox_like_FAD_NADP"/>
    <property type="match status" value="1"/>
</dbReference>
<keyword evidence="3 6" id="KW-1133">Transmembrane helix</keyword>
<evidence type="ECO:0000256" key="4">
    <source>
        <dbReference type="ARBA" id="ARBA00023002"/>
    </source>
</evidence>
<feature type="transmembrane region" description="Helical" evidence="6">
    <location>
        <begin position="115"/>
        <end position="137"/>
    </location>
</feature>
<name>F0W6Z4_9STRA</name>
<dbReference type="InterPro" id="IPR013121">
    <property type="entry name" value="Fe_red_NAD-bd_6"/>
</dbReference>
<dbReference type="SFLD" id="SFLDG01168">
    <property type="entry name" value="Ferric_reductase_subgroup_(FRE"/>
    <property type="match status" value="1"/>
</dbReference>
<evidence type="ECO:0000313" key="8">
    <source>
        <dbReference type="EMBL" id="CCA16889.1"/>
    </source>
</evidence>
<dbReference type="Pfam" id="PF08030">
    <property type="entry name" value="NAD_binding_6"/>
    <property type="match status" value="1"/>
</dbReference>
<keyword evidence="4" id="KW-0560">Oxidoreductase</keyword>
<keyword evidence="2 6" id="KW-0812">Transmembrane</keyword>